<dbReference type="AlphaFoldDB" id="A0A6L2Q0V7"/>
<dbReference type="EMBL" id="BLKM01012993">
    <property type="protein sequence ID" value="GFG38543.1"/>
    <property type="molecule type" value="Genomic_DNA"/>
</dbReference>
<keyword evidence="1" id="KW-0472">Membrane</keyword>
<reference evidence="3" key="1">
    <citation type="submission" date="2020-01" db="EMBL/GenBank/DDBJ databases">
        <title>Draft genome sequence of the Termite Coptotermes fromosanus.</title>
        <authorList>
            <person name="Itakura S."/>
            <person name="Yosikawa Y."/>
            <person name="Umezawa K."/>
        </authorList>
    </citation>
    <scope>NUCLEOTIDE SEQUENCE [LARGE SCALE GENOMIC DNA]</scope>
</reference>
<proteinExistence type="predicted"/>
<keyword evidence="1" id="KW-0812">Transmembrane</keyword>
<keyword evidence="3" id="KW-1185">Reference proteome</keyword>
<dbReference type="Proteomes" id="UP000502823">
    <property type="component" value="Unassembled WGS sequence"/>
</dbReference>
<name>A0A6L2Q0V7_COPFO</name>
<organism evidence="2 3">
    <name type="scientific">Coptotermes formosanus</name>
    <name type="common">Formosan subterranean termite</name>
    <dbReference type="NCBI Taxonomy" id="36987"/>
    <lineage>
        <taxon>Eukaryota</taxon>
        <taxon>Metazoa</taxon>
        <taxon>Ecdysozoa</taxon>
        <taxon>Arthropoda</taxon>
        <taxon>Hexapoda</taxon>
        <taxon>Insecta</taxon>
        <taxon>Pterygota</taxon>
        <taxon>Neoptera</taxon>
        <taxon>Polyneoptera</taxon>
        <taxon>Dictyoptera</taxon>
        <taxon>Blattodea</taxon>
        <taxon>Blattoidea</taxon>
        <taxon>Termitoidae</taxon>
        <taxon>Rhinotermitidae</taxon>
        <taxon>Coptotermes</taxon>
    </lineage>
</organism>
<protein>
    <submittedName>
        <fullName evidence="2">Uncharacterized protein</fullName>
    </submittedName>
</protein>
<feature type="transmembrane region" description="Helical" evidence="1">
    <location>
        <begin position="244"/>
        <end position="266"/>
    </location>
</feature>
<sequence length="313" mass="35037">MGLRKIFCSTTIIVGLFISVDYGLCDEFRCRGNERERRSDDAGDWSWQSHFVWTFVYIVGLALWSLNYTLLEGRLVVSGCSSSNSSNNNESTSLKNVPGVAYCGSWATLHISLFSARDSHSLSSTCHLRPLLQITDESQQEQPVSFVAKQHRQIMYMRQQYCDPDTRRLALPIALWLHLVTMVLVLALCWTDMTSVVGKGSSAAEFWNLTRNGLYCHFGGHNKVTNNLNDEVTSLSIDETCQQVAIYAWPFLVAYILFMFSSLHFLIISESAVFTVAVSTIALPLAGIWWSLFRMVGVVTPSASGKGSLKEKC</sequence>
<evidence type="ECO:0000313" key="2">
    <source>
        <dbReference type="EMBL" id="GFG38543.1"/>
    </source>
</evidence>
<feature type="transmembrane region" description="Helical" evidence="1">
    <location>
        <begin position="49"/>
        <end position="66"/>
    </location>
</feature>
<feature type="transmembrane region" description="Helical" evidence="1">
    <location>
        <begin position="273"/>
        <end position="292"/>
    </location>
</feature>
<dbReference type="InParanoid" id="A0A6L2Q0V7"/>
<dbReference type="OrthoDB" id="6355263at2759"/>
<gene>
    <name evidence="2" type="ORF">Cfor_01212</name>
</gene>
<evidence type="ECO:0000313" key="3">
    <source>
        <dbReference type="Proteomes" id="UP000502823"/>
    </source>
</evidence>
<feature type="transmembrane region" description="Helical" evidence="1">
    <location>
        <begin position="169"/>
        <end position="188"/>
    </location>
</feature>
<comment type="caution">
    <text evidence="2">The sequence shown here is derived from an EMBL/GenBank/DDBJ whole genome shotgun (WGS) entry which is preliminary data.</text>
</comment>
<evidence type="ECO:0000256" key="1">
    <source>
        <dbReference type="SAM" id="Phobius"/>
    </source>
</evidence>
<keyword evidence="1" id="KW-1133">Transmembrane helix</keyword>
<accession>A0A6L2Q0V7</accession>